<keyword evidence="4" id="KW-1185">Reference proteome</keyword>
<comment type="caution">
    <text evidence="3">The sequence shown here is derived from an EMBL/GenBank/DDBJ whole genome shotgun (WGS) entry which is preliminary data.</text>
</comment>
<dbReference type="NCBIfam" id="TIGR02669">
    <property type="entry name" value="SpoIID_LytB"/>
    <property type="match status" value="1"/>
</dbReference>
<dbReference type="InterPro" id="IPR007730">
    <property type="entry name" value="SPOR-like_dom"/>
</dbReference>
<feature type="domain" description="SPOR" evidence="2">
    <location>
        <begin position="173"/>
        <end position="258"/>
    </location>
</feature>
<feature type="chain" id="PRO_5046346687" evidence="1">
    <location>
        <begin position="35"/>
        <end position="720"/>
    </location>
</feature>
<evidence type="ECO:0000313" key="4">
    <source>
        <dbReference type="Proteomes" id="UP001519287"/>
    </source>
</evidence>
<dbReference type="InterPro" id="IPR013693">
    <property type="entry name" value="SpoIID/LytB_N"/>
</dbReference>
<feature type="signal peptide" evidence="1">
    <location>
        <begin position="1"/>
        <end position="34"/>
    </location>
</feature>
<proteinExistence type="predicted"/>
<dbReference type="Proteomes" id="UP001519287">
    <property type="component" value="Unassembled WGS sequence"/>
</dbReference>
<reference evidence="3 4" key="1">
    <citation type="submission" date="2021-03" db="EMBL/GenBank/DDBJ databases">
        <title>Genomic Encyclopedia of Type Strains, Phase IV (KMG-IV): sequencing the most valuable type-strain genomes for metagenomic binning, comparative biology and taxonomic classification.</title>
        <authorList>
            <person name="Goeker M."/>
        </authorList>
    </citation>
    <scope>NUCLEOTIDE SEQUENCE [LARGE SCALE GENOMIC DNA]</scope>
    <source>
        <strain evidence="3 4">DSM 26048</strain>
    </source>
</reference>
<dbReference type="PROSITE" id="PS51318">
    <property type="entry name" value="TAT"/>
    <property type="match status" value="1"/>
</dbReference>
<dbReference type="InterPro" id="IPR051922">
    <property type="entry name" value="Bact_Sporulation_Assoc"/>
</dbReference>
<name>A0ABS4JAA3_9BACL</name>
<dbReference type="PANTHER" id="PTHR30032:SF4">
    <property type="entry name" value="AMIDASE ENHANCER"/>
    <property type="match status" value="1"/>
</dbReference>
<evidence type="ECO:0000256" key="1">
    <source>
        <dbReference type="SAM" id="SignalP"/>
    </source>
</evidence>
<keyword evidence="1" id="KW-0732">Signal</keyword>
<dbReference type="InterPro" id="IPR013486">
    <property type="entry name" value="SpoIID/LytB"/>
</dbReference>
<dbReference type="PANTHER" id="PTHR30032">
    <property type="entry name" value="N-ACETYLMURAMOYL-L-ALANINE AMIDASE-RELATED"/>
    <property type="match status" value="1"/>
</dbReference>
<sequence length="720" mass="76753">MKWLTLFSRKSALKLTAAVVTAGFLSFLPQPAHAAIEKLDNIRVAFFINTPKYSAIKSAVTLTSTSGLDVGIRDAAAVTKTWVSLTGPATVRSSMDQFGVLMLETTNFTNAKALYSKLSVMAGDSYIISRQKQGKPSYQVFYGSYGNVNEAFSAKEQAMKDPNVAALAKTGVPVITGPFHLQAGTYETEAEAANQVNIISQAGLDADVAIQEDIMGSGKLFYSVWIGSEATEEQLGLVKQKAAQLMPNLQLQPANTASPYLLQKWDVTADTAGTSLVPHYAAGGLNVKAWIHPKQSGITVKERAGRTYRGDIELSTYNGKLAVINEVPFEQYLYGVVSSELGASWPLEALKAQAVAARTYALSLGMKYGIAHVSDTTLDQVYGIQKEFTNAIKAVDDTNGEVLVYNDALIQPVYSSNSGGVTADPSEVWGNPVPYLKSVSSPDSGAEAGRANWYNVKLSNGKTGYVNASYLKNTGTKSAAGLPLYTATEAQVNVRPAPFVDDSANAGFYKLKDKEQVEVLGEQKESNPYSWIRGPYDASFLESKLSAAGVKLQGGLKTLEISKRGPSGRVMEIKANDQVVKVQYPDAFRTLLGGLPSTRFEIVEAGSYNVGGVGINIPGSDNSGGSMYVLSGTQTAPVETDKTEIYAIGGSGTVSPLSSGGGGSNTSEKKINIGSKQILIRGTGFGHGLGMSQWGAKGFAEQGYDYRKILQTYYSGANIM</sequence>
<dbReference type="InterPro" id="IPR006311">
    <property type="entry name" value="TAT_signal"/>
</dbReference>
<dbReference type="Gene3D" id="2.30.30.40">
    <property type="entry name" value="SH3 Domains"/>
    <property type="match status" value="1"/>
</dbReference>
<evidence type="ECO:0000259" key="2">
    <source>
        <dbReference type="PROSITE" id="PS51724"/>
    </source>
</evidence>
<evidence type="ECO:0000313" key="3">
    <source>
        <dbReference type="EMBL" id="MBP1996769.1"/>
    </source>
</evidence>
<dbReference type="RefSeq" id="WP_209979501.1">
    <property type="nucleotide sequence ID" value="NZ_JAGGLB010000056.1"/>
</dbReference>
<gene>
    <name evidence="3" type="ORF">J2Z66_008417</name>
</gene>
<dbReference type="PROSITE" id="PS51724">
    <property type="entry name" value="SPOR"/>
    <property type="match status" value="1"/>
</dbReference>
<accession>A0ABS4JAA3</accession>
<dbReference type="Pfam" id="PF08486">
    <property type="entry name" value="SpoIID"/>
    <property type="match status" value="1"/>
</dbReference>
<organism evidence="3 4">
    <name type="scientific">Paenibacillus eucommiae</name>
    <dbReference type="NCBI Taxonomy" id="1355755"/>
    <lineage>
        <taxon>Bacteria</taxon>
        <taxon>Bacillati</taxon>
        <taxon>Bacillota</taxon>
        <taxon>Bacilli</taxon>
        <taxon>Bacillales</taxon>
        <taxon>Paenibacillaceae</taxon>
        <taxon>Paenibacillus</taxon>
    </lineage>
</organism>
<protein>
    <submittedName>
        <fullName evidence="3">Stage II sporulation protein D</fullName>
    </submittedName>
</protein>
<dbReference type="EMBL" id="JAGGLB010000056">
    <property type="protein sequence ID" value="MBP1996769.1"/>
    <property type="molecule type" value="Genomic_DNA"/>
</dbReference>